<dbReference type="EMBL" id="AGNK02000641">
    <property type="status" value="NOT_ANNOTATED_CDS"/>
    <property type="molecule type" value="Genomic_DNA"/>
</dbReference>
<accession>K4A1W8</accession>
<organism evidence="2 3">
    <name type="scientific">Setaria italica</name>
    <name type="common">Foxtail millet</name>
    <name type="synonym">Panicum italicum</name>
    <dbReference type="NCBI Taxonomy" id="4555"/>
    <lineage>
        <taxon>Eukaryota</taxon>
        <taxon>Viridiplantae</taxon>
        <taxon>Streptophyta</taxon>
        <taxon>Embryophyta</taxon>
        <taxon>Tracheophyta</taxon>
        <taxon>Spermatophyta</taxon>
        <taxon>Magnoliopsida</taxon>
        <taxon>Liliopsida</taxon>
        <taxon>Poales</taxon>
        <taxon>Poaceae</taxon>
        <taxon>PACMAD clade</taxon>
        <taxon>Panicoideae</taxon>
        <taxon>Panicodae</taxon>
        <taxon>Paniceae</taxon>
        <taxon>Cenchrinae</taxon>
        <taxon>Setaria</taxon>
    </lineage>
</organism>
<proteinExistence type="predicted"/>
<feature type="transmembrane region" description="Helical" evidence="1">
    <location>
        <begin position="50"/>
        <end position="68"/>
    </location>
</feature>
<protein>
    <submittedName>
        <fullName evidence="2">Uncharacterized protein</fullName>
    </submittedName>
</protein>
<evidence type="ECO:0000313" key="3">
    <source>
        <dbReference type="Proteomes" id="UP000004995"/>
    </source>
</evidence>
<dbReference type="InParanoid" id="K4A1W8"/>
<dbReference type="HOGENOM" id="CLU_161660_2_1_1"/>
<dbReference type="Proteomes" id="UP000004995">
    <property type="component" value="Unassembled WGS sequence"/>
</dbReference>
<keyword evidence="1" id="KW-0472">Membrane</keyword>
<dbReference type="PANTHER" id="PTHR33115">
    <property type="entry name" value="ARM REPEAT SUPERFAMILY PROTEIN"/>
    <property type="match status" value="1"/>
</dbReference>
<keyword evidence="1" id="KW-0812">Transmembrane</keyword>
<evidence type="ECO:0000256" key="1">
    <source>
        <dbReference type="SAM" id="Phobius"/>
    </source>
</evidence>
<name>K4A1W8_SETIT</name>
<reference evidence="2" key="2">
    <citation type="submission" date="2018-08" db="UniProtKB">
        <authorList>
            <consortium name="EnsemblPlants"/>
        </authorList>
    </citation>
    <scope>IDENTIFICATION</scope>
    <source>
        <strain evidence="2">Yugu1</strain>
    </source>
</reference>
<reference evidence="3" key="1">
    <citation type="journal article" date="2012" name="Nat. Biotechnol.">
        <title>Reference genome sequence of the model plant Setaria.</title>
        <authorList>
            <person name="Bennetzen J.L."/>
            <person name="Schmutz J."/>
            <person name="Wang H."/>
            <person name="Percifield R."/>
            <person name="Hawkins J."/>
            <person name="Pontaroli A.C."/>
            <person name="Estep M."/>
            <person name="Feng L."/>
            <person name="Vaughn J.N."/>
            <person name="Grimwood J."/>
            <person name="Jenkins J."/>
            <person name="Barry K."/>
            <person name="Lindquist E."/>
            <person name="Hellsten U."/>
            <person name="Deshpande S."/>
            <person name="Wang X."/>
            <person name="Wu X."/>
            <person name="Mitros T."/>
            <person name="Triplett J."/>
            <person name="Yang X."/>
            <person name="Ye C.Y."/>
            <person name="Mauro-Herrera M."/>
            <person name="Wang L."/>
            <person name="Li P."/>
            <person name="Sharma M."/>
            <person name="Sharma R."/>
            <person name="Ronald P.C."/>
            <person name="Panaud O."/>
            <person name="Kellogg E.A."/>
            <person name="Brutnell T.P."/>
            <person name="Doust A.N."/>
            <person name="Tuskan G.A."/>
            <person name="Rokhsar D."/>
            <person name="Devos K.M."/>
        </authorList>
    </citation>
    <scope>NUCLEOTIDE SEQUENCE [LARGE SCALE GENOMIC DNA]</scope>
    <source>
        <strain evidence="3">cv. Yugu1</strain>
    </source>
</reference>
<keyword evidence="3" id="KW-1185">Reference proteome</keyword>
<dbReference type="AlphaFoldDB" id="K4A1W8"/>
<feature type="transmembrane region" description="Helical" evidence="1">
    <location>
        <begin position="21"/>
        <end position="44"/>
    </location>
</feature>
<dbReference type="Gramene" id="KQL22249">
    <property type="protein sequence ID" value="KQL22249"/>
    <property type="gene ID" value="SETIT_032864mg"/>
</dbReference>
<keyword evidence="1" id="KW-1133">Transmembrane helix</keyword>
<dbReference type="PANTHER" id="PTHR33115:SF56">
    <property type="entry name" value="OS05G0239400 PROTEIN"/>
    <property type="match status" value="1"/>
</dbReference>
<dbReference type="EnsemblPlants" id="KQL22249">
    <property type="protein sequence ID" value="KQL22249"/>
    <property type="gene ID" value="SETIT_032864mg"/>
</dbReference>
<dbReference type="OMA" id="FRYYISF"/>
<evidence type="ECO:0000313" key="2">
    <source>
        <dbReference type="EnsemblPlants" id="KQL22249"/>
    </source>
</evidence>
<sequence length="73" mass="8392">DVGRPEVLMINRYVRLRTATGNIVSALGFLALLWSTVVLLGGFIDDLLLKEFWVLTALSFLMSFRYYISFPYK</sequence>